<evidence type="ECO:0000256" key="4">
    <source>
        <dbReference type="ARBA" id="ARBA00023125"/>
    </source>
</evidence>
<dbReference type="PANTHER" id="PTHR35604">
    <property type="entry name" value="TRANSPOSASE INSH FOR INSERTION SEQUENCE ELEMENT IS5A-RELATED"/>
    <property type="match status" value="1"/>
</dbReference>
<dbReference type="PANTHER" id="PTHR35604:SF2">
    <property type="entry name" value="TRANSPOSASE INSH FOR INSERTION SEQUENCE ELEMENT IS5A-RELATED"/>
    <property type="match status" value="1"/>
</dbReference>
<evidence type="ECO:0000259" key="7">
    <source>
        <dbReference type="Pfam" id="PF05598"/>
    </source>
</evidence>
<protein>
    <submittedName>
        <fullName evidence="8">Mobile element protein</fullName>
    </submittedName>
</protein>
<keyword evidence="9" id="KW-1185">Reference proteome</keyword>
<feature type="domain" description="Transposase InsH N-terminal" evidence="7">
    <location>
        <begin position="1"/>
        <end position="50"/>
    </location>
</feature>
<accession>A0A164YV77</accession>
<evidence type="ECO:0000256" key="5">
    <source>
        <dbReference type="ARBA" id="ARBA00023172"/>
    </source>
</evidence>
<evidence type="ECO:0000259" key="6">
    <source>
        <dbReference type="Pfam" id="PF01609"/>
    </source>
</evidence>
<reference evidence="9" key="1">
    <citation type="submission" date="2016-02" db="EMBL/GenBank/DDBJ databases">
        <authorList>
            <person name="liu f."/>
        </authorList>
    </citation>
    <scope>NUCLEOTIDE SEQUENCE [LARGE SCALE GENOMIC DNA]</scope>
</reference>
<evidence type="ECO:0000256" key="2">
    <source>
        <dbReference type="ARBA" id="ARBA00010075"/>
    </source>
</evidence>
<gene>
    <name evidence="8" type="ORF">FLM9_228</name>
</gene>
<dbReference type="InterPro" id="IPR002559">
    <property type="entry name" value="Transposase_11"/>
</dbReference>
<proteinExistence type="inferred from homology"/>
<keyword evidence="4" id="KW-0238">DNA-binding</keyword>
<organism evidence="8 9">
    <name type="scientific">Candidatus Synechococcus spongiarum</name>
    <dbReference type="NCBI Taxonomy" id="431041"/>
    <lineage>
        <taxon>Bacteria</taxon>
        <taxon>Bacillati</taxon>
        <taxon>Cyanobacteriota</taxon>
        <taxon>Cyanophyceae</taxon>
        <taxon>Synechococcales</taxon>
        <taxon>Synechococcaceae</taxon>
        <taxon>Synechococcus</taxon>
    </lineage>
</organism>
<dbReference type="Pfam" id="PF05598">
    <property type="entry name" value="DUF772"/>
    <property type="match status" value="1"/>
</dbReference>
<sequence length="157" mass="18022">MLRMHCVQLCYNVSDPGMEDMLYRVESVRHFSGIRLEKVSDETMILNFRHLLERQGLGRVLFEIIKEYLAEQGLMLKKGAVMDASIIAVPSSTKNRKRERDSEMKQTKKRNQWHFGMKLYIGVDDQSGLVHSLASTAANVHDMIASERLLHGEEVCV</sequence>
<dbReference type="Pfam" id="PF01609">
    <property type="entry name" value="DDE_Tnp_1"/>
    <property type="match status" value="1"/>
</dbReference>
<evidence type="ECO:0000313" key="8">
    <source>
        <dbReference type="EMBL" id="SAY38370.1"/>
    </source>
</evidence>
<comment type="function">
    <text evidence="1">Involved in the transposition of the insertion sequence IS5.</text>
</comment>
<dbReference type="InterPro" id="IPR047959">
    <property type="entry name" value="Transpos_IS5"/>
</dbReference>
<evidence type="ECO:0000256" key="1">
    <source>
        <dbReference type="ARBA" id="ARBA00003544"/>
    </source>
</evidence>
<evidence type="ECO:0000256" key="3">
    <source>
        <dbReference type="ARBA" id="ARBA00022578"/>
    </source>
</evidence>
<name>A0A164YV77_9SYNE</name>
<dbReference type="GO" id="GO:0004803">
    <property type="term" value="F:transposase activity"/>
    <property type="evidence" value="ECO:0007669"/>
    <property type="project" value="InterPro"/>
</dbReference>
<keyword evidence="3" id="KW-0815">Transposition</keyword>
<dbReference type="EMBL" id="FITM01000025">
    <property type="protein sequence ID" value="SAY38370.1"/>
    <property type="molecule type" value="Genomic_DNA"/>
</dbReference>
<evidence type="ECO:0000313" key="9">
    <source>
        <dbReference type="Proteomes" id="UP000182631"/>
    </source>
</evidence>
<dbReference type="AlphaFoldDB" id="A0A164YV77"/>
<dbReference type="InterPro" id="IPR008490">
    <property type="entry name" value="Transposase_InsH_N"/>
</dbReference>
<dbReference type="Proteomes" id="UP000182631">
    <property type="component" value="Unassembled WGS sequence"/>
</dbReference>
<feature type="domain" description="Transposase IS4-like" evidence="6">
    <location>
        <begin position="78"/>
        <end position="151"/>
    </location>
</feature>
<dbReference type="GO" id="GO:0003677">
    <property type="term" value="F:DNA binding"/>
    <property type="evidence" value="ECO:0007669"/>
    <property type="project" value="UniProtKB-KW"/>
</dbReference>
<comment type="similarity">
    <text evidence="2">Belongs to the transposase 11 family.</text>
</comment>
<dbReference type="NCBIfam" id="NF033581">
    <property type="entry name" value="transpos_IS5_4"/>
    <property type="match status" value="1"/>
</dbReference>
<dbReference type="GO" id="GO:0006313">
    <property type="term" value="P:DNA transposition"/>
    <property type="evidence" value="ECO:0007669"/>
    <property type="project" value="InterPro"/>
</dbReference>
<keyword evidence="5" id="KW-0233">DNA recombination</keyword>